<dbReference type="InterPro" id="IPR044149">
    <property type="entry name" value="Nitrilases_CHs"/>
</dbReference>
<dbReference type="RefSeq" id="WP_041339568.1">
    <property type="nucleotide sequence ID" value="NZ_CP007151.1"/>
</dbReference>
<dbReference type="PROSITE" id="PS00920">
    <property type="entry name" value="NITRIL_CHT_1"/>
    <property type="match status" value="1"/>
</dbReference>
<protein>
    <submittedName>
        <fullName evidence="4">Nitrilase</fullName>
    </submittedName>
</protein>
<dbReference type="GO" id="GO:0000257">
    <property type="term" value="F:nitrilase activity"/>
    <property type="evidence" value="ECO:0007669"/>
    <property type="project" value="UniProtKB-ARBA"/>
</dbReference>
<dbReference type="OrthoDB" id="9803803at2"/>
<sequence>MATIAIVQEPPVFLDREKTIEKAASCVQSAAEQGAELVVFSEAFIPGYPTWIWRLKPGGDWGLSEQLHARLLANAVQIDSEQLRPLFDAAREHHVTVVCGLEERDQGTSRATLYNTVITIGPDGQLLNRHRKLMPTNPERMVWGFGDGSSLRVVDTPVGRVGTLVCWENFMPLARCALFAQGIEIYIAPTYDSGEKWIRSLQHIAREGGCWVLGSGNLLRVSDLPDDFPERERLYPDADEWINPGDSLVINPSGDIVAGPLRHESGLIMADIDLEQVSAAKRSLDIVGHYARPDIFTLQVNTNVQTPVEFHHGREVRHEHR</sequence>
<dbReference type="Proteomes" id="UP000061489">
    <property type="component" value="Chromosome"/>
</dbReference>
<dbReference type="Gene3D" id="3.60.110.10">
    <property type="entry name" value="Carbon-nitrogen hydrolase"/>
    <property type="match status" value="1"/>
</dbReference>
<evidence type="ECO:0000256" key="1">
    <source>
        <dbReference type="ARBA" id="ARBA00008129"/>
    </source>
</evidence>
<dbReference type="Pfam" id="PF00795">
    <property type="entry name" value="CN_hydrolase"/>
    <property type="match status" value="1"/>
</dbReference>
<dbReference type="STRING" id="1420916.AU14_05780"/>
<dbReference type="EMBL" id="CP007151">
    <property type="protein sequence ID" value="AHI28303.1"/>
    <property type="molecule type" value="Genomic_DNA"/>
</dbReference>
<name>W5YP89_9GAMM</name>
<dbReference type="AlphaFoldDB" id="W5YP89"/>
<dbReference type="InterPro" id="IPR000132">
    <property type="entry name" value="Nitrilase/CN_hydratase_CS"/>
</dbReference>
<evidence type="ECO:0000259" key="3">
    <source>
        <dbReference type="PROSITE" id="PS50263"/>
    </source>
</evidence>
<dbReference type="KEGG" id="msx:AU14_05780"/>
<dbReference type="InterPro" id="IPR036526">
    <property type="entry name" value="C-N_Hydrolase_sf"/>
</dbReference>
<dbReference type="PANTHER" id="PTHR46044:SF1">
    <property type="entry name" value="CN HYDROLASE DOMAIN-CONTAINING PROTEIN"/>
    <property type="match status" value="1"/>
</dbReference>
<organism evidence="4 5">
    <name type="scientific">Marinobacter similis</name>
    <dbReference type="NCBI Taxonomy" id="1420916"/>
    <lineage>
        <taxon>Bacteria</taxon>
        <taxon>Pseudomonadati</taxon>
        <taxon>Pseudomonadota</taxon>
        <taxon>Gammaproteobacteria</taxon>
        <taxon>Pseudomonadales</taxon>
        <taxon>Marinobacteraceae</taxon>
        <taxon>Marinobacter</taxon>
    </lineage>
</organism>
<dbReference type="CDD" id="cd07564">
    <property type="entry name" value="nitrilases_CHs"/>
    <property type="match status" value="1"/>
</dbReference>
<dbReference type="HOGENOM" id="CLU_030130_6_1_6"/>
<dbReference type="InterPro" id="IPR003010">
    <property type="entry name" value="C-N_Hydrolase"/>
</dbReference>
<accession>W5YP89</accession>
<keyword evidence="5" id="KW-1185">Reference proteome</keyword>
<feature type="domain" description="CN hydrolase" evidence="3">
    <location>
        <begin position="2"/>
        <end position="274"/>
    </location>
</feature>
<dbReference type="PANTHER" id="PTHR46044">
    <property type="entry name" value="NITRILASE"/>
    <property type="match status" value="1"/>
</dbReference>
<proteinExistence type="inferred from homology"/>
<evidence type="ECO:0000313" key="4">
    <source>
        <dbReference type="EMBL" id="AHI28303.1"/>
    </source>
</evidence>
<evidence type="ECO:0000256" key="2">
    <source>
        <dbReference type="PROSITE-ProRule" id="PRU10139"/>
    </source>
</evidence>
<evidence type="ECO:0000313" key="5">
    <source>
        <dbReference type="Proteomes" id="UP000061489"/>
    </source>
</evidence>
<dbReference type="PROSITE" id="PS50263">
    <property type="entry name" value="CN_HYDROLASE"/>
    <property type="match status" value="1"/>
</dbReference>
<gene>
    <name evidence="4" type="ORF">AU14_05780</name>
</gene>
<reference evidence="4 5" key="1">
    <citation type="journal article" date="2014" name="Genome Announc.">
        <title>Draft Genome Sequences of Marinobacter similis A3d10T and Marinobacter salarius R9SW1T.</title>
        <authorList>
            <person name="Ivanova E.P."/>
            <person name="Ng H.J."/>
            <person name="Webb H.K."/>
            <person name="Feng G."/>
            <person name="Oshima K."/>
            <person name="Hattori M."/>
            <person name="Ohkuma M."/>
            <person name="Sergeev A.F."/>
            <person name="Mikhailov V.V."/>
            <person name="Crawford R.J."/>
            <person name="Sawabe T."/>
        </authorList>
    </citation>
    <scope>NUCLEOTIDE SEQUENCE [LARGE SCALE GENOMIC DNA]</scope>
    <source>
        <strain evidence="4 5">A3d10</strain>
    </source>
</reference>
<comment type="similarity">
    <text evidence="1">Belongs to the carbon-nitrogen hydrolase superfamily. Nitrilase family.</text>
</comment>
<feature type="active site" description="Proton acceptor" evidence="2">
    <location>
        <position position="42"/>
    </location>
</feature>
<dbReference type="SUPFAM" id="SSF56317">
    <property type="entry name" value="Carbon-nitrogen hydrolase"/>
    <property type="match status" value="1"/>
</dbReference>